<reference evidence="5 6" key="1">
    <citation type="submission" date="2021-03" db="EMBL/GenBank/DDBJ databases">
        <title>Actinomadura violae sp. nov., isolated from lichen in Thailand.</title>
        <authorList>
            <person name="Kanchanasin P."/>
            <person name="Saeng-In P."/>
            <person name="Phongsopitanun W."/>
            <person name="Yuki M."/>
            <person name="Kudo T."/>
            <person name="Ohkuma M."/>
            <person name="Tanasupawat S."/>
        </authorList>
    </citation>
    <scope>NUCLEOTIDE SEQUENCE [LARGE SCALE GENOMIC DNA]</scope>
    <source>
        <strain evidence="5 6">LCR2-06</strain>
    </source>
</reference>
<sequence>MPPASGGRPRRPDAPWPRCPVAAGSPCPTVSPGSPTTQGGLVIDPSGRVLNQTGDPIPGLYAGGSTACGLASPHSDAFFEGGCAGRRFNRGSRVGAVRPRVRRRGPSARPDGDEGARC</sequence>
<gene>
    <name evidence="5" type="ORF">J4709_38605</name>
</gene>
<keyword evidence="1" id="KW-0285">Flavoprotein</keyword>
<evidence type="ECO:0000256" key="1">
    <source>
        <dbReference type="ARBA" id="ARBA00022630"/>
    </source>
</evidence>
<feature type="region of interest" description="Disordered" evidence="3">
    <location>
        <begin position="1"/>
        <end position="51"/>
    </location>
</feature>
<dbReference type="EMBL" id="JAGEPF010000028">
    <property type="protein sequence ID" value="MBO2463497.1"/>
    <property type="molecule type" value="Genomic_DNA"/>
</dbReference>
<evidence type="ECO:0000259" key="4">
    <source>
        <dbReference type="Pfam" id="PF00890"/>
    </source>
</evidence>
<keyword evidence="6" id="KW-1185">Reference proteome</keyword>
<accession>A0ABS3S3C4</accession>
<evidence type="ECO:0000313" key="6">
    <source>
        <dbReference type="Proteomes" id="UP000680206"/>
    </source>
</evidence>
<feature type="domain" description="FAD-dependent oxidoreductase 2 FAD-binding" evidence="4">
    <location>
        <begin position="29"/>
        <end position="70"/>
    </location>
</feature>
<dbReference type="Proteomes" id="UP000680206">
    <property type="component" value="Unassembled WGS sequence"/>
</dbReference>
<keyword evidence="2" id="KW-0560">Oxidoreductase</keyword>
<proteinExistence type="predicted"/>
<protein>
    <submittedName>
        <fullName evidence="5">FAD-binding protein</fullName>
    </submittedName>
</protein>
<name>A0ABS3S3C4_9ACTN</name>
<feature type="region of interest" description="Disordered" evidence="3">
    <location>
        <begin position="97"/>
        <end position="118"/>
    </location>
</feature>
<evidence type="ECO:0000256" key="3">
    <source>
        <dbReference type="SAM" id="MobiDB-lite"/>
    </source>
</evidence>
<evidence type="ECO:0000256" key="2">
    <source>
        <dbReference type="ARBA" id="ARBA00023002"/>
    </source>
</evidence>
<comment type="caution">
    <text evidence="5">The sequence shown here is derived from an EMBL/GenBank/DDBJ whole genome shotgun (WGS) entry which is preliminary data.</text>
</comment>
<dbReference type="Pfam" id="PF00890">
    <property type="entry name" value="FAD_binding_2"/>
    <property type="match status" value="1"/>
</dbReference>
<dbReference type="Gene3D" id="3.50.50.60">
    <property type="entry name" value="FAD/NAD(P)-binding domain"/>
    <property type="match status" value="1"/>
</dbReference>
<organism evidence="5 6">
    <name type="scientific">Actinomadura violacea</name>
    <dbReference type="NCBI Taxonomy" id="2819934"/>
    <lineage>
        <taxon>Bacteria</taxon>
        <taxon>Bacillati</taxon>
        <taxon>Actinomycetota</taxon>
        <taxon>Actinomycetes</taxon>
        <taxon>Streptosporangiales</taxon>
        <taxon>Thermomonosporaceae</taxon>
        <taxon>Actinomadura</taxon>
    </lineage>
</organism>
<dbReference type="InterPro" id="IPR003953">
    <property type="entry name" value="FAD-dep_OxRdtase_2_FAD-bd"/>
</dbReference>
<dbReference type="InterPro" id="IPR036188">
    <property type="entry name" value="FAD/NAD-bd_sf"/>
</dbReference>
<evidence type="ECO:0000313" key="5">
    <source>
        <dbReference type="EMBL" id="MBO2463497.1"/>
    </source>
</evidence>